<evidence type="ECO:0000313" key="2">
    <source>
        <dbReference type="Proteomes" id="UP000664277"/>
    </source>
</evidence>
<evidence type="ECO:0000313" key="1">
    <source>
        <dbReference type="EMBL" id="MBN8659252.1"/>
    </source>
</evidence>
<name>A0A8J7PJX0_9BACT</name>
<dbReference type="EMBL" id="JAFLCK010000002">
    <property type="protein sequence ID" value="MBN8659252.1"/>
    <property type="molecule type" value="Genomic_DNA"/>
</dbReference>
<sequence length="440" mass="50452">MSLGLYLKGRFSGKGVNSEKVSAVFDRATLEEFERWISNVAFDELEWSQWTEDDEGNPCLMLLLHPGAEPIMLSPLSEDELLVAAATSSAGPGYHIFICDLLRKLAQCFGLDWYSEEEAEALDETGFFETGDKERLYEEFNRWMGALSKRVSELSREGAKFHLAMPFDGHQFDVSEPILTQLGPRDMHWLQAVTREPSLGRDIFPWWEDGHGAEYHLGRALCYMWNAMRWREPLTESEAELNETVLRHLDSAYNLDPDLEFPWREWAQIIANSGSDCEMSAFIEEKADQSDFRQARLSLVGYRRYDVRKNLGGGWSIAIPGTFVEELEEGQTFLAYDETRNVRVTCMSATDAAGQPLDAEEILRKIKVIDDPVRYERNGIFGRAFFEKITEEDAEFWMLRGVASAEGTFAQVTICFEEEDDQTWALSIIRSLDHRVSHQR</sequence>
<organism evidence="1 2">
    <name type="scientific">Candidatus Obscuribacter phosphatis</name>
    <dbReference type="NCBI Taxonomy" id="1906157"/>
    <lineage>
        <taxon>Bacteria</taxon>
        <taxon>Bacillati</taxon>
        <taxon>Candidatus Melainabacteria</taxon>
        <taxon>Candidatus Obscuribacterales</taxon>
        <taxon>Candidatus Obscuribacteraceae</taxon>
        <taxon>Candidatus Obscuribacter</taxon>
    </lineage>
</organism>
<dbReference type="AlphaFoldDB" id="A0A8J7PJX0"/>
<reference evidence="1" key="1">
    <citation type="submission" date="2021-02" db="EMBL/GenBank/DDBJ databases">
        <title>Genome-Resolved Metagenomics of a Microbial Community Performing Photosynthetic Biological Nutrient Removal.</title>
        <authorList>
            <person name="Mcdaniel E.A."/>
        </authorList>
    </citation>
    <scope>NUCLEOTIDE SEQUENCE</scope>
    <source>
        <strain evidence="1">UWPOB_OBS1</strain>
    </source>
</reference>
<proteinExistence type="predicted"/>
<gene>
    <name evidence="1" type="ORF">J0M35_02740</name>
</gene>
<dbReference type="Proteomes" id="UP000664277">
    <property type="component" value="Unassembled WGS sequence"/>
</dbReference>
<comment type="caution">
    <text evidence="1">The sequence shown here is derived from an EMBL/GenBank/DDBJ whole genome shotgun (WGS) entry which is preliminary data.</text>
</comment>
<protein>
    <submittedName>
        <fullName evidence="1">Uncharacterized protein</fullName>
    </submittedName>
</protein>
<accession>A0A8J7PJX0</accession>